<dbReference type="OrthoDB" id="7877092at2"/>
<reference evidence="2 3" key="1">
    <citation type="submission" date="2019-08" db="EMBL/GenBank/DDBJ databases">
        <title>Bradymonadales sp. TMQ2.</title>
        <authorList>
            <person name="Liang Q."/>
        </authorList>
    </citation>
    <scope>NUCLEOTIDE SEQUENCE [LARGE SCALE GENOMIC DNA]</scope>
    <source>
        <strain evidence="2 3">TMQ2</strain>
    </source>
</reference>
<feature type="transmembrane region" description="Helical" evidence="1">
    <location>
        <begin position="248"/>
        <end position="269"/>
    </location>
</feature>
<dbReference type="GO" id="GO:0045227">
    <property type="term" value="P:capsule polysaccharide biosynthetic process"/>
    <property type="evidence" value="ECO:0007669"/>
    <property type="project" value="InterPro"/>
</dbReference>
<evidence type="ECO:0000256" key="1">
    <source>
        <dbReference type="SAM" id="Phobius"/>
    </source>
</evidence>
<feature type="transmembrane region" description="Helical" evidence="1">
    <location>
        <begin position="309"/>
        <end position="327"/>
    </location>
</feature>
<dbReference type="EMBL" id="VOSL01000104">
    <property type="protein sequence ID" value="TXD32948.1"/>
    <property type="molecule type" value="Genomic_DNA"/>
</dbReference>
<evidence type="ECO:0000313" key="2">
    <source>
        <dbReference type="EMBL" id="TXD32948.1"/>
    </source>
</evidence>
<feature type="transmembrane region" description="Helical" evidence="1">
    <location>
        <begin position="97"/>
        <end position="115"/>
    </location>
</feature>
<name>A0A5C6X821_9DELT</name>
<dbReference type="Proteomes" id="UP000321046">
    <property type="component" value="Unassembled WGS sequence"/>
</dbReference>
<gene>
    <name evidence="2" type="ORF">FRC96_16255</name>
</gene>
<feature type="transmembrane region" description="Helical" evidence="1">
    <location>
        <begin position="135"/>
        <end position="152"/>
    </location>
</feature>
<feature type="transmembrane region" description="Helical" evidence="1">
    <location>
        <begin position="6"/>
        <end position="28"/>
    </location>
</feature>
<dbReference type="InterPro" id="IPR008338">
    <property type="entry name" value="Capsule_biosynth_CapC"/>
</dbReference>
<keyword evidence="1" id="KW-1133">Transmembrane helix</keyword>
<accession>A0A5C6X821</accession>
<feature type="transmembrane region" description="Helical" evidence="1">
    <location>
        <begin position="281"/>
        <end position="303"/>
    </location>
</feature>
<dbReference type="AlphaFoldDB" id="A0A5C6X821"/>
<feature type="transmembrane region" description="Helical" evidence="1">
    <location>
        <begin position="224"/>
        <end position="242"/>
    </location>
</feature>
<dbReference type="RefSeq" id="WP_146975969.1">
    <property type="nucleotide sequence ID" value="NZ_VOSL01000104.1"/>
</dbReference>
<keyword evidence="1" id="KW-0472">Membrane</keyword>
<feature type="transmembrane region" description="Helical" evidence="1">
    <location>
        <begin position="35"/>
        <end position="54"/>
    </location>
</feature>
<sequence length="1068" mass="114050">MGDAALHIFPGGGFDSSILTIVFLGLLLRWMLTETLGYTFVGLVVPGYLASVALISPTSAAVAMLEAVVTYGLVWLLSEGMGKLGMWSVVFGRDRFYAFLVMSIIVRVLGELWIWPALWVPLAAAIGVSPYAPGPLNSVGLVIVPLAANMFWKVGLRRGAWQVLMPTAVVYAATRWGLLAYTNLRVAEFQVHYEDIAIDLFASPKAYIILLVTAALAGRINIKVGWDFGGILIPALIAIAWFDVLKALWTFGEAIGLALVAGALLRSGPLRKLNMEGPRKIIFVFTVGYLIKYVVAWAMFLGAPQVRTIDFFGFGYLLASLLALKIVQKKNIVMVVVPTALVSVAGFVLGGLLASVLVGPGPVREDEVRVERLEEAARGRGQLEAELLRRSALAGGAAGGRALSAMDVERFAELGELAEVSSARAGIARAEIAQLASALELDVEVVDDAKGPAFIVAEALARYPKTRGLGVLVVRPGRRGPVVQVPDAGGDPLVVSAALRVGEEVDARALIFGASAKMSSGRALDPLSDASSPHQRMMRAWREHDVLQLRRAAPDAQGIWMGRAVDSAFPVGVVSARLPGVKVRWDAAPGTDRTREIARGAHVTLMLGRSELVRLAAWGADTAEPEPGVVVSLRAYAAGLIEGPERAVAAHLRELGKAPTAAEIEAVQRGVIEPLVTMGRSGFPRFVAGRELAAARRVGEAVGLNIEPLRDRQGGCWWAVREMGSEADEVRALRGFGVVFLRCEAGAPLMVSAPYARAEAGTWAAAALMADALQARALVLGSAWRGKIGVLGDPLKDPSLVLATQRVLQLGAADDASWVLQVRGLAEGREVQGGGLLSFDQALSVGEPGADAAALHRVLERSGLRLELDRGQLRFAELRGLEDVGAAMARVAAPGRFARVWLDVEQRRALRLGLSAEVLERGLARVARADRLVREGLFERMASQPLQGDDPGREPLSVASWEALQAQARRFAATRNPLDLLAALQLLEAEQRSYEVVVDEAREQSWLVVATGAAGESWRALRLDAGVSHLTELRLRPGQRPDALALALAASIVVEPASQPVPAPQEVP</sequence>
<comment type="caution">
    <text evidence="2">The sequence shown here is derived from an EMBL/GenBank/DDBJ whole genome shotgun (WGS) entry which is preliminary data.</text>
</comment>
<dbReference type="Pfam" id="PF14102">
    <property type="entry name" value="Caps_synth_CapC"/>
    <property type="match status" value="2"/>
</dbReference>
<protein>
    <submittedName>
        <fullName evidence="2">Uncharacterized protein</fullName>
    </submittedName>
</protein>
<feature type="transmembrane region" description="Helical" evidence="1">
    <location>
        <begin position="334"/>
        <end position="358"/>
    </location>
</feature>
<keyword evidence="1" id="KW-0812">Transmembrane</keyword>
<proteinExistence type="predicted"/>
<feature type="transmembrane region" description="Helical" evidence="1">
    <location>
        <begin position="164"/>
        <end position="184"/>
    </location>
</feature>
<feature type="transmembrane region" description="Helical" evidence="1">
    <location>
        <begin position="196"/>
        <end position="217"/>
    </location>
</feature>
<evidence type="ECO:0000313" key="3">
    <source>
        <dbReference type="Proteomes" id="UP000321046"/>
    </source>
</evidence>
<dbReference type="GO" id="GO:0016020">
    <property type="term" value="C:membrane"/>
    <property type="evidence" value="ECO:0007669"/>
    <property type="project" value="InterPro"/>
</dbReference>
<organism evidence="2 3">
    <name type="scientific">Lujinxingia vulgaris</name>
    <dbReference type="NCBI Taxonomy" id="2600176"/>
    <lineage>
        <taxon>Bacteria</taxon>
        <taxon>Deltaproteobacteria</taxon>
        <taxon>Bradymonadales</taxon>
        <taxon>Lujinxingiaceae</taxon>
        <taxon>Lujinxingia</taxon>
    </lineage>
</organism>